<dbReference type="Proteomes" id="UP000001572">
    <property type="component" value="Chromosome"/>
</dbReference>
<gene>
    <name evidence="10" type="ordered locus">Amet_4087</name>
</gene>
<dbReference type="STRING" id="293826.Amet_4087"/>
<dbReference type="PANTHER" id="PTHR37299">
    <property type="entry name" value="TRANSCRIPTIONAL REGULATOR-RELATED"/>
    <property type="match status" value="1"/>
</dbReference>
<dbReference type="SUPFAM" id="SSF52172">
    <property type="entry name" value="CheY-like"/>
    <property type="match status" value="1"/>
</dbReference>
<evidence type="ECO:0000259" key="9">
    <source>
        <dbReference type="PROSITE" id="PS50930"/>
    </source>
</evidence>
<dbReference type="PROSITE" id="PS50930">
    <property type="entry name" value="HTH_LYTTR"/>
    <property type="match status" value="1"/>
</dbReference>
<evidence type="ECO:0000256" key="6">
    <source>
        <dbReference type="ARBA" id="ARBA00037164"/>
    </source>
</evidence>
<dbReference type="AlphaFoldDB" id="A6TVF0"/>
<evidence type="ECO:0000256" key="4">
    <source>
        <dbReference type="ARBA" id="ARBA00023159"/>
    </source>
</evidence>
<dbReference type="GO" id="GO:0003677">
    <property type="term" value="F:DNA binding"/>
    <property type="evidence" value="ECO:0007669"/>
    <property type="project" value="InterPro"/>
</dbReference>
<evidence type="ECO:0000256" key="3">
    <source>
        <dbReference type="ARBA" id="ARBA00023012"/>
    </source>
</evidence>
<comment type="function">
    <text evidence="5">May play the central regulatory role in sporulation. It may be an element of the effector pathway responsible for the activation of sporulation genes in response to nutritional stress. Spo0A may act in concert with spo0H (a sigma factor) to control the expression of some genes that are critical to the sporulation process.</text>
</comment>
<evidence type="ECO:0000259" key="8">
    <source>
        <dbReference type="PROSITE" id="PS50110"/>
    </source>
</evidence>
<dbReference type="RefSeq" id="WP_012065116.1">
    <property type="nucleotide sequence ID" value="NC_009633.1"/>
</dbReference>
<name>A6TVF0_ALKMQ</name>
<dbReference type="InterPro" id="IPR007492">
    <property type="entry name" value="LytTR_DNA-bd_dom"/>
</dbReference>
<keyword evidence="3" id="KW-0902">Two-component regulatory system</keyword>
<keyword evidence="7" id="KW-0597">Phosphoprotein</keyword>
<dbReference type="GO" id="GO:0000156">
    <property type="term" value="F:phosphorelay response regulator activity"/>
    <property type="evidence" value="ECO:0007669"/>
    <property type="project" value="InterPro"/>
</dbReference>
<accession>A6TVF0</accession>
<proteinExistence type="predicted"/>
<dbReference type="Pfam" id="PF04397">
    <property type="entry name" value="LytTR"/>
    <property type="match status" value="1"/>
</dbReference>
<dbReference type="HOGENOM" id="CLU_000445_14_1_9"/>
<feature type="domain" description="HTH LytTR-type" evidence="9">
    <location>
        <begin position="133"/>
        <end position="230"/>
    </location>
</feature>
<evidence type="ECO:0000256" key="2">
    <source>
        <dbReference type="ARBA" id="ARBA00022490"/>
    </source>
</evidence>
<protein>
    <recommendedName>
        <fullName evidence="1">Stage 0 sporulation protein A homolog</fullName>
    </recommendedName>
</protein>
<evidence type="ECO:0000256" key="7">
    <source>
        <dbReference type="PROSITE-ProRule" id="PRU00169"/>
    </source>
</evidence>
<comment type="function">
    <text evidence="6">Required for high-level post-exponential phase expression of a series of secreted proteins.</text>
</comment>
<keyword evidence="4" id="KW-0010">Activator</keyword>
<evidence type="ECO:0000313" key="11">
    <source>
        <dbReference type="Proteomes" id="UP000001572"/>
    </source>
</evidence>
<dbReference type="SMART" id="SM00448">
    <property type="entry name" value="REC"/>
    <property type="match status" value="1"/>
</dbReference>
<organism evidence="10 11">
    <name type="scientific">Alkaliphilus metalliredigens (strain QYMF)</name>
    <dbReference type="NCBI Taxonomy" id="293826"/>
    <lineage>
        <taxon>Bacteria</taxon>
        <taxon>Bacillati</taxon>
        <taxon>Bacillota</taxon>
        <taxon>Clostridia</taxon>
        <taxon>Peptostreptococcales</taxon>
        <taxon>Natronincolaceae</taxon>
        <taxon>Alkaliphilus</taxon>
    </lineage>
</organism>
<dbReference type="Gene3D" id="3.40.50.2300">
    <property type="match status" value="1"/>
</dbReference>
<dbReference type="KEGG" id="amt:Amet_4087"/>
<reference evidence="11" key="1">
    <citation type="journal article" date="2016" name="Genome Announc.">
        <title>Complete genome sequence of Alkaliphilus metalliredigens strain QYMF, an alkaliphilic and metal-reducing bacterium isolated from borax-contaminated leachate ponds.</title>
        <authorList>
            <person name="Hwang C."/>
            <person name="Copeland A."/>
            <person name="Lucas S."/>
            <person name="Lapidus A."/>
            <person name="Barry K."/>
            <person name="Detter J.C."/>
            <person name="Glavina Del Rio T."/>
            <person name="Hammon N."/>
            <person name="Israni S."/>
            <person name="Dalin E."/>
            <person name="Tice H."/>
            <person name="Pitluck S."/>
            <person name="Chertkov O."/>
            <person name="Brettin T."/>
            <person name="Bruce D."/>
            <person name="Han C."/>
            <person name="Schmutz J."/>
            <person name="Larimer F."/>
            <person name="Land M.L."/>
            <person name="Hauser L."/>
            <person name="Kyrpides N."/>
            <person name="Mikhailova N."/>
            <person name="Ye Q."/>
            <person name="Zhou J."/>
            <person name="Richardson P."/>
            <person name="Fields M.W."/>
        </authorList>
    </citation>
    <scope>NUCLEOTIDE SEQUENCE [LARGE SCALE GENOMIC DNA]</scope>
    <source>
        <strain evidence="11">QYMF</strain>
    </source>
</reference>
<evidence type="ECO:0000256" key="1">
    <source>
        <dbReference type="ARBA" id="ARBA00018672"/>
    </source>
</evidence>
<dbReference type="InterPro" id="IPR046947">
    <property type="entry name" value="LytR-like"/>
</dbReference>
<dbReference type="Gene3D" id="2.40.50.1020">
    <property type="entry name" value="LytTr DNA-binding domain"/>
    <property type="match status" value="1"/>
</dbReference>
<feature type="modified residue" description="4-aspartylphosphate" evidence="7">
    <location>
        <position position="54"/>
    </location>
</feature>
<dbReference type="SMART" id="SM00850">
    <property type="entry name" value="LytTR"/>
    <property type="match status" value="1"/>
</dbReference>
<dbReference type="eggNOG" id="COG3279">
    <property type="taxonomic scope" value="Bacteria"/>
</dbReference>
<keyword evidence="11" id="KW-1185">Reference proteome</keyword>
<evidence type="ECO:0000256" key="5">
    <source>
        <dbReference type="ARBA" id="ARBA00024867"/>
    </source>
</evidence>
<dbReference type="EMBL" id="CP000724">
    <property type="protein sequence ID" value="ABR50168.1"/>
    <property type="molecule type" value="Genomic_DNA"/>
</dbReference>
<feature type="domain" description="Response regulatory" evidence="8">
    <location>
        <begin position="3"/>
        <end position="120"/>
    </location>
</feature>
<sequence>MLNILVVEDNQVERKNLIRMLKCLNKNLNIFQATTGEDAIKIVNEERISLFFLDIELPDFSGLKIAEKIRSMPQYELTYIVFITTHVYYQLEAFKKYHCYDFIEKPYKQEQVSKIFDRLIRGVIQNSNTNQAIRFEIKSCILKVFIRDILFIESQGKKCMVYTKSDQYTIPNMTMKQVLEKVAAYQFMQTHKSYIINLENIYRIEKHEKNAWPVYFKEYPLVAYISHKYRDIFLEQYLG</sequence>
<dbReference type="PANTHER" id="PTHR37299:SF3">
    <property type="entry name" value="STAGE 0 SPORULATION PROTEIN A HOMOLOG"/>
    <property type="match status" value="1"/>
</dbReference>
<keyword evidence="2" id="KW-0963">Cytoplasm</keyword>
<dbReference type="PROSITE" id="PS50110">
    <property type="entry name" value="RESPONSE_REGULATORY"/>
    <property type="match status" value="1"/>
</dbReference>
<dbReference type="InterPro" id="IPR011006">
    <property type="entry name" value="CheY-like_superfamily"/>
</dbReference>
<dbReference type="Pfam" id="PF00072">
    <property type="entry name" value="Response_reg"/>
    <property type="match status" value="1"/>
</dbReference>
<evidence type="ECO:0000313" key="10">
    <source>
        <dbReference type="EMBL" id="ABR50168.1"/>
    </source>
</evidence>
<dbReference type="InterPro" id="IPR001789">
    <property type="entry name" value="Sig_transdc_resp-reg_receiver"/>
</dbReference>